<organism evidence="1 3">
    <name type="scientific">Clostridium coskatii</name>
    <dbReference type="NCBI Taxonomy" id="1705578"/>
    <lineage>
        <taxon>Bacteria</taxon>
        <taxon>Bacillati</taxon>
        <taxon>Bacillota</taxon>
        <taxon>Clostridia</taxon>
        <taxon>Eubacteriales</taxon>
        <taxon>Clostridiaceae</taxon>
        <taxon>Clostridium</taxon>
    </lineage>
</organism>
<gene>
    <name evidence="1" type="primary">paaK</name>
    <name evidence="2" type="ORF">CLCOS_13250</name>
    <name evidence="1" type="ORF">WX73_03345</name>
</gene>
<sequence length="463" mass="54644">MIIKEIAKKSPYFIQRPIRSIYGIIPYYKKLGKIFKNTYDFLGKSQYWNKEQLEQYQVEQLKNLLVHSYNNVPYYCKLFNECGFNVEKFKYLDDIDKIPFLTKDLVMKNTKDLMAKNFKKSDFIYSSTGGTTGKQMRFFTQKNFSASREWAFMITQWSRIGFDYKNSRRIILRNQVLPKGRLWIWDNCQRSLVVDTYHLTDENIKKIIDRLNYEKNPYIHTYPSAVAIICDYIKRTGYGLTYDLKGVLASSENIYVGQRELIESTLNTRMFSWYGHSEQCILAGECERSNKYHIFSEYGYTELIDNKGNVIRDNGIKGELVGTSFNNYVMPFIRYKTEDYACYSQDQNCKCGRNYKLLDSVEGRWLQEMIITSKGNKISITAMNMHSDIFDNVKNFQFYQDTPGVCIINIVKKSSYTVKDENVIYRELSKKLGNDVILKFNYVNNIERTKGGKYRFLIQKIKT</sequence>
<dbReference type="PANTHER" id="PTHR36932">
    <property type="entry name" value="CAPSULAR POLYSACCHARIDE BIOSYNTHESIS PROTEIN"/>
    <property type="match status" value="1"/>
</dbReference>
<dbReference type="EMBL" id="LITQ01000007">
    <property type="protein sequence ID" value="OAA94198.1"/>
    <property type="molecule type" value="Genomic_DNA"/>
</dbReference>
<evidence type="ECO:0000313" key="3">
    <source>
        <dbReference type="Proteomes" id="UP000077384"/>
    </source>
</evidence>
<dbReference type="EMBL" id="LROR01000037">
    <property type="protein sequence ID" value="OBR95532.1"/>
    <property type="molecule type" value="Genomic_DNA"/>
</dbReference>
<proteinExistence type="predicted"/>
<keyword evidence="1" id="KW-0436">Ligase</keyword>
<name>A0A170NNW8_9CLOT</name>
<protein>
    <submittedName>
        <fullName evidence="1">Phenylacetate-coenzyme A ligase</fullName>
        <ecNumber evidence="1">6.2.1.30</ecNumber>
    </submittedName>
</protein>
<dbReference type="Gene3D" id="3.40.50.12780">
    <property type="entry name" value="N-terminal domain of ligase-like"/>
    <property type="match status" value="1"/>
</dbReference>
<dbReference type="EC" id="6.2.1.30" evidence="1"/>
<evidence type="ECO:0000313" key="4">
    <source>
        <dbReference type="Proteomes" id="UP000093694"/>
    </source>
</evidence>
<dbReference type="RefSeq" id="WP_082853495.1">
    <property type="nucleotide sequence ID" value="NZ_LITQ01000007.1"/>
</dbReference>
<dbReference type="PATRIC" id="fig|1705578.3.peg.3414"/>
<dbReference type="InterPro" id="IPR053158">
    <property type="entry name" value="CapK_Type1_Caps_Biosynth"/>
</dbReference>
<keyword evidence="4" id="KW-1185">Reference proteome</keyword>
<dbReference type="AlphaFoldDB" id="A0A170NNW8"/>
<dbReference type="Proteomes" id="UP000077384">
    <property type="component" value="Unassembled WGS sequence"/>
</dbReference>
<dbReference type="GO" id="GO:0047475">
    <property type="term" value="F:phenylacetate-CoA ligase activity"/>
    <property type="evidence" value="ECO:0007669"/>
    <property type="project" value="UniProtKB-EC"/>
</dbReference>
<dbReference type="InterPro" id="IPR042099">
    <property type="entry name" value="ANL_N_sf"/>
</dbReference>
<dbReference type="PANTHER" id="PTHR36932:SF1">
    <property type="entry name" value="CAPSULAR POLYSACCHARIDE BIOSYNTHESIS PROTEIN"/>
    <property type="match status" value="1"/>
</dbReference>
<dbReference type="SUPFAM" id="SSF56801">
    <property type="entry name" value="Acetyl-CoA synthetase-like"/>
    <property type="match status" value="1"/>
</dbReference>
<reference evidence="2 4" key="2">
    <citation type="journal article" date="2016" name="Front. Microbiol.">
        <title>Industrial Acetogenic Biocatalysts: A Comparative Metabolic and Genomic Analysis.</title>
        <authorList>
            <person name="Bengelsdorf F."/>
            <person name="Poehlein A."/>
            <person name="Sonja S."/>
            <person name="Erz C."/>
            <person name="Hummel T."/>
            <person name="Hoffmeister S."/>
            <person name="Daniel R."/>
            <person name="Durre P."/>
        </authorList>
    </citation>
    <scope>NUCLEOTIDE SEQUENCE [LARGE SCALE GENOMIC DNA]</scope>
    <source>
        <strain evidence="2 4">PTA-10522</strain>
    </source>
</reference>
<comment type="caution">
    <text evidence="1">The sequence shown here is derived from an EMBL/GenBank/DDBJ whole genome shotgun (WGS) entry which is preliminary data.</text>
</comment>
<evidence type="ECO:0000313" key="1">
    <source>
        <dbReference type="EMBL" id="OAA94198.1"/>
    </source>
</evidence>
<accession>A0A170NNW8</accession>
<dbReference type="Proteomes" id="UP000093694">
    <property type="component" value="Unassembled WGS sequence"/>
</dbReference>
<reference evidence="1 3" key="1">
    <citation type="journal article" date="2015" name="Biotechnol. Bioeng.">
        <title>Genome sequence and phenotypic characterization of Caulobacter segnis.</title>
        <authorList>
            <person name="Patel S."/>
            <person name="Fletcher B."/>
            <person name="Scott D.C."/>
            <person name="Ely B."/>
        </authorList>
    </citation>
    <scope>NUCLEOTIDE SEQUENCE [LARGE SCALE GENOMIC DNA]</scope>
    <source>
        <strain evidence="1 3">PS02</strain>
    </source>
</reference>
<evidence type="ECO:0000313" key="2">
    <source>
        <dbReference type="EMBL" id="OBR95532.1"/>
    </source>
</evidence>